<evidence type="ECO:0000256" key="6">
    <source>
        <dbReference type="ARBA" id="ARBA00055269"/>
    </source>
</evidence>
<dbReference type="RefSeq" id="XP_004404345.1">
    <property type="nucleotide sequence ID" value="XM_004404288.1"/>
</dbReference>
<dbReference type="Proteomes" id="UP000245340">
    <property type="component" value="Unplaced"/>
</dbReference>
<evidence type="ECO:0000256" key="8">
    <source>
        <dbReference type="ARBA" id="ARBA00068622"/>
    </source>
</evidence>
<sequence length="449" mass="48510">MIQHAKPETYPPSVTEDTGAWPGEPGSSKVLRKPQRQVLFPLRIHSPQPGSALPGSGSALPGSGLALRQSCTRRSRALPLRPSALPPPPPTCYSPPELHPHWPSPPAPPYPSSGWSVSLEGRGHSPQRIGPGVAGRGGGAGSRGPAGGGALRAGRQGATGGHFGGVMVGGVWPPPPGPRRCPLGHLLALAGKQPSVSAVLDGNLCLDRFLPFTSLHINQIALMSFCRGYLPGPQNARAPRLQFVSLLPSQSRSPYLLASTNHFPAWEERLGYILRISQKGEQDSRNKGECVSKQSKPGPRGKGKVCVLELKLEDQIRSEELKLSQITLVHHIVQPAKKKGDSEGWRLCKPVLELLELSTNLQKNTAVAPRQVAVLAGQEDPVQRESHQDWANQEYTEVITSSIEKIADFLNSFDMSCHSRLATLNEKLTALERRIEYIEARLTKGETLT</sequence>
<feature type="region of interest" description="Disordered" evidence="9">
    <location>
        <begin position="1"/>
        <end position="70"/>
    </location>
</feature>
<evidence type="ECO:0000256" key="4">
    <source>
        <dbReference type="ARBA" id="ARBA00023054"/>
    </source>
</evidence>
<evidence type="ECO:0000313" key="10">
    <source>
        <dbReference type="Proteomes" id="UP000245340"/>
    </source>
</evidence>
<proteinExistence type="inferred from homology"/>
<accession>A0A9B0GQD6</accession>
<dbReference type="GO" id="GO:0044877">
    <property type="term" value="F:protein-containing complex binding"/>
    <property type="evidence" value="ECO:0007669"/>
    <property type="project" value="InterPro"/>
</dbReference>
<dbReference type="FunFam" id="1.20.5.110:FF:000017">
    <property type="entry name" value="BRICK1, SCAR/WAVE actin-nucleating complex subunit"/>
    <property type="match status" value="1"/>
</dbReference>
<comment type="subunit">
    <text evidence="7">Homotrimer when in free form. Directly interacts with WASF2. Component of the WAVE1 complex composed of ABI2, CYFIP1 or CYFIP2, BRK1, NCKAP1 and WASF1/WAVE1. Within the complex, a heterodimer containing NCKAP1 and CYFIP1 interacts with a heterotrimer formed by WAVE1, ABI2 and BRK1.</text>
</comment>
<comment type="similarity">
    <text evidence="2">Belongs to the BRK1 family.</text>
</comment>
<comment type="subcellular location">
    <subcellularLocation>
        <location evidence="1">Cytoplasm</location>
        <location evidence="1">Cytoskeleton</location>
    </subcellularLocation>
</comment>
<protein>
    <recommendedName>
        <fullName evidence="8">Protein BRICK1</fullName>
    </recommendedName>
</protein>
<evidence type="ECO:0000256" key="1">
    <source>
        <dbReference type="ARBA" id="ARBA00004245"/>
    </source>
</evidence>
<evidence type="ECO:0000256" key="7">
    <source>
        <dbReference type="ARBA" id="ARBA00065446"/>
    </source>
</evidence>
<feature type="compositionally biased region" description="Low complexity" evidence="9">
    <location>
        <begin position="46"/>
        <end position="67"/>
    </location>
</feature>
<keyword evidence="4" id="KW-0175">Coiled coil</keyword>
<evidence type="ECO:0000256" key="9">
    <source>
        <dbReference type="SAM" id="MobiDB-lite"/>
    </source>
</evidence>
<dbReference type="GO" id="GO:0005856">
    <property type="term" value="C:cytoskeleton"/>
    <property type="evidence" value="ECO:0007669"/>
    <property type="project" value="UniProtKB-SubCell"/>
</dbReference>
<dbReference type="GO" id="GO:0031209">
    <property type="term" value="C:SCAR complex"/>
    <property type="evidence" value="ECO:0007669"/>
    <property type="project" value="InterPro"/>
</dbReference>
<gene>
    <name evidence="11" type="primary">LOC101365005</name>
</gene>
<evidence type="ECO:0000256" key="3">
    <source>
        <dbReference type="ARBA" id="ARBA00022490"/>
    </source>
</evidence>
<dbReference type="PANTHER" id="PTHR33668">
    <property type="entry name" value="PROTEIN BRICK1"/>
    <property type="match status" value="1"/>
</dbReference>
<organism evidence="10 11">
    <name type="scientific">Odobenus rosmarus divergens</name>
    <name type="common">Pacific walrus</name>
    <dbReference type="NCBI Taxonomy" id="9708"/>
    <lineage>
        <taxon>Eukaryota</taxon>
        <taxon>Metazoa</taxon>
        <taxon>Chordata</taxon>
        <taxon>Craniata</taxon>
        <taxon>Vertebrata</taxon>
        <taxon>Euteleostomi</taxon>
        <taxon>Mammalia</taxon>
        <taxon>Eutheria</taxon>
        <taxon>Laurasiatheria</taxon>
        <taxon>Carnivora</taxon>
        <taxon>Caniformia</taxon>
        <taxon>Pinnipedia</taxon>
        <taxon>Odobenidae</taxon>
        <taxon>Odobenus</taxon>
    </lineage>
</organism>
<evidence type="ECO:0000256" key="5">
    <source>
        <dbReference type="ARBA" id="ARBA00023212"/>
    </source>
</evidence>
<dbReference type="Gene3D" id="1.20.5.110">
    <property type="match status" value="1"/>
</dbReference>
<evidence type="ECO:0000313" key="11">
    <source>
        <dbReference type="RefSeq" id="XP_004404345.1"/>
    </source>
</evidence>
<dbReference type="GO" id="GO:0007015">
    <property type="term" value="P:actin filament organization"/>
    <property type="evidence" value="ECO:0007669"/>
    <property type="project" value="InterPro"/>
</dbReference>
<keyword evidence="10" id="KW-1185">Reference proteome</keyword>
<reference evidence="11" key="1">
    <citation type="submission" date="2025-08" db="UniProtKB">
        <authorList>
            <consortium name="RefSeq"/>
        </authorList>
    </citation>
    <scope>IDENTIFICATION</scope>
</reference>
<keyword evidence="3" id="KW-0963">Cytoplasm</keyword>
<evidence type="ECO:0000256" key="2">
    <source>
        <dbReference type="ARBA" id="ARBA00005620"/>
    </source>
</evidence>
<name>A0A9B0GQD6_ODORO</name>
<dbReference type="AlphaFoldDB" id="A0A9B0GQD6"/>
<dbReference type="PANTHER" id="PTHR33668:SF1">
    <property type="entry name" value="PROTEIN BRICK1"/>
    <property type="match status" value="1"/>
</dbReference>
<dbReference type="GO" id="GO:0008064">
    <property type="term" value="P:regulation of actin polymerization or depolymerization"/>
    <property type="evidence" value="ECO:0007669"/>
    <property type="project" value="TreeGrafter"/>
</dbReference>
<dbReference type="GO" id="GO:0048870">
    <property type="term" value="P:cell motility"/>
    <property type="evidence" value="ECO:0007669"/>
    <property type="project" value="TreeGrafter"/>
</dbReference>
<feature type="compositionally biased region" description="Gly residues" evidence="9">
    <location>
        <begin position="132"/>
        <end position="152"/>
    </location>
</feature>
<comment type="function">
    <text evidence="6">Involved in regulation of actin and microtubule organization. Part of a WAVE complex that activates the Arp2/3 complex. As component of the WAVE1 complex, required for BDNF-NTRK2 endocytic trafficking and signaling from early endosomes.</text>
</comment>
<keyword evidence="5" id="KW-0206">Cytoskeleton</keyword>
<feature type="region of interest" description="Disordered" evidence="9">
    <location>
        <begin position="104"/>
        <end position="152"/>
    </location>
</feature>
<dbReference type="InterPro" id="IPR033378">
    <property type="entry name" value="BRICK1"/>
</dbReference>